<name>X1T0C8_9ZZZZ</name>
<feature type="domain" description="GWxTD" evidence="1">
    <location>
        <begin position="29"/>
        <end position="151"/>
    </location>
</feature>
<reference evidence="2" key="1">
    <citation type="journal article" date="2014" name="Front. Microbiol.">
        <title>High frequency of phylogenetically diverse reductive dehalogenase-homologous genes in deep subseafloor sedimentary metagenomes.</title>
        <authorList>
            <person name="Kawai M."/>
            <person name="Futagami T."/>
            <person name="Toyoda A."/>
            <person name="Takaki Y."/>
            <person name="Nishi S."/>
            <person name="Hori S."/>
            <person name="Arai W."/>
            <person name="Tsubouchi T."/>
            <person name="Morono Y."/>
            <person name="Uchiyama I."/>
            <person name="Ito T."/>
            <person name="Fujiyama A."/>
            <person name="Inagaki F."/>
            <person name="Takami H."/>
        </authorList>
    </citation>
    <scope>NUCLEOTIDE SEQUENCE</scope>
    <source>
        <strain evidence="2">Expedition CK06-06</strain>
    </source>
</reference>
<accession>X1T0C8</accession>
<feature type="non-terminal residue" evidence="2">
    <location>
        <position position="160"/>
    </location>
</feature>
<dbReference type="Pfam" id="PF20094">
    <property type="entry name" value="GWxTD_dom"/>
    <property type="match status" value="1"/>
</dbReference>
<gene>
    <name evidence="2" type="ORF">S12H4_14901</name>
</gene>
<dbReference type="EMBL" id="BARW01007126">
    <property type="protein sequence ID" value="GAI84861.1"/>
    <property type="molecule type" value="Genomic_DNA"/>
</dbReference>
<evidence type="ECO:0000313" key="2">
    <source>
        <dbReference type="EMBL" id="GAI84861.1"/>
    </source>
</evidence>
<dbReference type="AlphaFoldDB" id="X1T0C8"/>
<dbReference type="NCBIfam" id="TIGR04514">
    <property type="entry name" value="GWxTD_dom"/>
    <property type="match status" value="1"/>
</dbReference>
<dbReference type="InterPro" id="IPR030959">
    <property type="entry name" value="GWxTD_dom"/>
</dbReference>
<proteinExistence type="predicted"/>
<sequence>MIKNKSFILTLALIFLVFLNLVAKEKGRYEKWLDEVNYIIIDAEKEEFKKLKKDKEKEFFIKLFWAKRDPTPMTEKNEFKDEFYRRLAYVNKAFIYGYNRGSGTDMGKVWLYFGQPARVFRQNALIDLESVRLTFRTYPSRSTEVTISLVRSSALSTLSL</sequence>
<evidence type="ECO:0000259" key="1">
    <source>
        <dbReference type="Pfam" id="PF20094"/>
    </source>
</evidence>
<organism evidence="2">
    <name type="scientific">marine sediment metagenome</name>
    <dbReference type="NCBI Taxonomy" id="412755"/>
    <lineage>
        <taxon>unclassified sequences</taxon>
        <taxon>metagenomes</taxon>
        <taxon>ecological metagenomes</taxon>
    </lineage>
</organism>
<comment type="caution">
    <text evidence="2">The sequence shown here is derived from an EMBL/GenBank/DDBJ whole genome shotgun (WGS) entry which is preliminary data.</text>
</comment>
<protein>
    <recommendedName>
        <fullName evidence="1">GWxTD domain-containing protein</fullName>
    </recommendedName>
</protein>